<comment type="cofactor">
    <cofactor evidence="1">
        <name>Co(2+)</name>
        <dbReference type="ChEBI" id="CHEBI:48828"/>
    </cofactor>
</comment>
<dbReference type="InterPro" id="IPR050072">
    <property type="entry name" value="Peptidase_M20A"/>
</dbReference>
<evidence type="ECO:0000256" key="2">
    <source>
        <dbReference type="ARBA" id="ARBA00001947"/>
    </source>
</evidence>
<dbReference type="RefSeq" id="WP_264496878.1">
    <property type="nucleotide sequence ID" value="NZ_CP109947.1"/>
</dbReference>
<evidence type="ECO:0000256" key="7">
    <source>
        <dbReference type="ARBA" id="ARBA00022723"/>
    </source>
</evidence>
<keyword evidence="5" id="KW-0055">Arginine biosynthesis</keyword>
<evidence type="ECO:0000256" key="10">
    <source>
        <dbReference type="ARBA" id="ARBA00023285"/>
    </source>
</evidence>
<dbReference type="InterPro" id="IPR010169">
    <property type="entry name" value="AcOrn-deacetyl"/>
</dbReference>
<dbReference type="Pfam" id="PF07687">
    <property type="entry name" value="M20_dimer"/>
    <property type="match status" value="1"/>
</dbReference>
<dbReference type="Pfam" id="PF01546">
    <property type="entry name" value="Peptidase_M20"/>
    <property type="match status" value="1"/>
</dbReference>
<feature type="domain" description="Peptidase M20 dimerisation" evidence="11">
    <location>
        <begin position="174"/>
        <end position="283"/>
    </location>
</feature>
<comment type="cofactor">
    <cofactor evidence="2">
        <name>Zn(2+)</name>
        <dbReference type="ChEBI" id="CHEBI:29105"/>
    </cofactor>
</comment>
<reference evidence="12 13" key="1">
    <citation type="journal article" date="2024" name="Front. Plant Sci.">
        <title>Comprehensive phenomic and genomic studies of the species, Pectobacterium cacticida and proposal for reclassification as Alcorniella cacticida comb. nov.</title>
        <authorList>
            <person name="Jonca J."/>
            <person name="Pirhonen M."/>
            <person name="Waleron M.M."/>
            <person name="Gawor J."/>
            <person name="Mrozik A."/>
            <person name="Smoktunowicz M."/>
            <person name="Waleron K."/>
            <person name="Waleron M."/>
        </authorList>
    </citation>
    <scope>NUCLEOTIDE SEQUENCE [LARGE SCALE GENOMIC DNA]</scope>
    <source>
        <strain evidence="12 13">DPMP6</strain>
    </source>
</reference>
<evidence type="ECO:0000256" key="6">
    <source>
        <dbReference type="ARBA" id="ARBA00022605"/>
    </source>
</evidence>
<sequence>MMPSATDILATLVGFPTLSRQSNLPLIDYVESYFADYAIPVRRVYSEDGRCANLYATIGPQDRGGICLSGHSDVVPVAGQPWTSDPFTLTRRGDRLYGRGTADMKGFIACVLASVPEFIHATRKRDACPVHIAISYDEEVGCVGVRGLLSQLKEDGARPTGCIIGEPTLMRVATAHKGKSAWRCHIHGQAAHSSHPQAGVNAIEYAAELVLFLRQRSRDWQRGEQNASYHPSWSTVQVGVMSGGTAVNVVPDYCQFDFEIRPLPGTHHHLLADELAVFAQEQLVPEMRRVAAQGDIHLEPLAAYPGLQDDGSLQALKALCSAALGRHTSFDTLSFGTEAGLFQQAGIPAIVCGPGSITEAHKADEFIALDQLAQCQTFLQRVVGG</sequence>
<dbReference type="Gene3D" id="3.30.70.360">
    <property type="match status" value="1"/>
</dbReference>
<protein>
    <submittedName>
        <fullName evidence="12">Acetylornithine deacetylase</fullName>
        <ecNumber evidence="12">3.5.1.16</ecNumber>
    </submittedName>
</protein>
<dbReference type="EMBL" id="CP125967">
    <property type="protein sequence ID" value="WWO39125.1"/>
    <property type="molecule type" value="Genomic_DNA"/>
</dbReference>
<evidence type="ECO:0000313" key="12">
    <source>
        <dbReference type="EMBL" id="WWO39125.1"/>
    </source>
</evidence>
<keyword evidence="4" id="KW-0963">Cytoplasm</keyword>
<keyword evidence="9" id="KW-0862">Zinc</keyword>
<dbReference type="EC" id="3.5.1.16" evidence="12"/>
<evidence type="ECO:0000256" key="1">
    <source>
        <dbReference type="ARBA" id="ARBA00001941"/>
    </source>
</evidence>
<accession>A0ABZ2GE22</accession>
<gene>
    <name evidence="12" type="primary">argE</name>
    <name evidence="12" type="ORF">QNA12_03635</name>
</gene>
<evidence type="ECO:0000256" key="9">
    <source>
        <dbReference type="ARBA" id="ARBA00022833"/>
    </source>
</evidence>
<evidence type="ECO:0000256" key="5">
    <source>
        <dbReference type="ARBA" id="ARBA00022571"/>
    </source>
</evidence>
<keyword evidence="7" id="KW-0479">Metal-binding</keyword>
<name>A0ABZ2GE22_9GAMM</name>
<comment type="similarity">
    <text evidence="3">Belongs to the peptidase M20A family. ArgE subfamily.</text>
</comment>
<dbReference type="PROSITE" id="PS00759">
    <property type="entry name" value="ARGE_DAPE_CPG2_2"/>
    <property type="match status" value="1"/>
</dbReference>
<dbReference type="PANTHER" id="PTHR43808">
    <property type="entry name" value="ACETYLORNITHINE DEACETYLASE"/>
    <property type="match status" value="1"/>
</dbReference>
<keyword evidence="8 12" id="KW-0378">Hydrolase</keyword>
<dbReference type="PANTHER" id="PTHR43808:SF31">
    <property type="entry name" value="N-ACETYL-L-CITRULLINE DEACETYLASE"/>
    <property type="match status" value="1"/>
</dbReference>
<dbReference type="InterPro" id="IPR036264">
    <property type="entry name" value="Bact_exopeptidase_dim_dom"/>
</dbReference>
<evidence type="ECO:0000259" key="11">
    <source>
        <dbReference type="Pfam" id="PF07687"/>
    </source>
</evidence>
<proteinExistence type="inferred from homology"/>
<dbReference type="InterPro" id="IPR011650">
    <property type="entry name" value="Peptidase_M20_dimer"/>
</dbReference>
<dbReference type="NCBIfam" id="NF005710">
    <property type="entry name" value="PRK07522.1"/>
    <property type="match status" value="1"/>
</dbReference>
<evidence type="ECO:0000313" key="13">
    <source>
        <dbReference type="Proteomes" id="UP001379444"/>
    </source>
</evidence>
<dbReference type="SUPFAM" id="SSF53187">
    <property type="entry name" value="Zn-dependent exopeptidases"/>
    <property type="match status" value="1"/>
</dbReference>
<dbReference type="NCBIfam" id="TIGR01892">
    <property type="entry name" value="AcOrn-deacetyl"/>
    <property type="match status" value="1"/>
</dbReference>
<dbReference type="CDD" id="cd03894">
    <property type="entry name" value="M20_ArgE"/>
    <property type="match status" value="1"/>
</dbReference>
<dbReference type="InterPro" id="IPR001261">
    <property type="entry name" value="ArgE/DapE_CS"/>
</dbReference>
<keyword evidence="13" id="KW-1185">Reference proteome</keyword>
<organism evidence="12 13">
    <name type="scientific">Pectobacterium cacticida</name>
    <dbReference type="NCBI Taxonomy" id="69221"/>
    <lineage>
        <taxon>Bacteria</taxon>
        <taxon>Pseudomonadati</taxon>
        <taxon>Pseudomonadota</taxon>
        <taxon>Gammaproteobacteria</taxon>
        <taxon>Enterobacterales</taxon>
        <taxon>Pectobacteriaceae</taxon>
        <taxon>Pectobacterium</taxon>
    </lineage>
</organism>
<keyword evidence="6" id="KW-0028">Amino-acid biosynthesis</keyword>
<dbReference type="Proteomes" id="UP001379444">
    <property type="component" value="Chromosome"/>
</dbReference>
<dbReference type="InterPro" id="IPR002933">
    <property type="entry name" value="Peptidase_M20"/>
</dbReference>
<evidence type="ECO:0000256" key="4">
    <source>
        <dbReference type="ARBA" id="ARBA00022490"/>
    </source>
</evidence>
<dbReference type="GO" id="GO:0008777">
    <property type="term" value="F:acetylornithine deacetylase activity"/>
    <property type="evidence" value="ECO:0007669"/>
    <property type="project" value="UniProtKB-EC"/>
</dbReference>
<keyword evidence="10" id="KW-0170">Cobalt</keyword>
<dbReference type="SUPFAM" id="SSF55031">
    <property type="entry name" value="Bacterial exopeptidase dimerisation domain"/>
    <property type="match status" value="1"/>
</dbReference>
<dbReference type="Gene3D" id="3.40.630.10">
    <property type="entry name" value="Zn peptidases"/>
    <property type="match status" value="1"/>
</dbReference>
<evidence type="ECO:0000256" key="8">
    <source>
        <dbReference type="ARBA" id="ARBA00022801"/>
    </source>
</evidence>
<evidence type="ECO:0000256" key="3">
    <source>
        <dbReference type="ARBA" id="ARBA00005691"/>
    </source>
</evidence>